<reference evidence="1 2" key="1">
    <citation type="submission" date="2014-03" db="EMBL/GenBank/DDBJ databases">
        <title>The draft genome sequence of Thalassospira mesophila JCM 18969.</title>
        <authorList>
            <person name="Lai Q."/>
            <person name="Shao Z."/>
        </authorList>
    </citation>
    <scope>NUCLEOTIDE SEQUENCE [LARGE SCALE GENOMIC DNA]</scope>
    <source>
        <strain evidence="1 2">JCM 18969</strain>
    </source>
</reference>
<sequence length="107" mass="11633">MPFMSMLIWLPSQNSPAYVFRTVSERCVAVFHAHFGRLAGEVLPLAIQSVILPVQSRAIKGKAGMAQMVPHVQLKAALQGAQNGLPEGCLARWVQGEISTFLPLGTY</sequence>
<proteinExistence type="predicted"/>
<accession>A0A1Y2L1X4</accession>
<dbReference type="AlphaFoldDB" id="A0A1Y2L1X4"/>
<gene>
    <name evidence="1" type="ORF">TMES_05490</name>
</gene>
<dbReference type="EMBL" id="JFKA01000002">
    <property type="protein sequence ID" value="OSQ39488.1"/>
    <property type="molecule type" value="Genomic_DNA"/>
</dbReference>
<keyword evidence="2" id="KW-1185">Reference proteome</keyword>
<evidence type="ECO:0000313" key="2">
    <source>
        <dbReference type="Proteomes" id="UP000193391"/>
    </source>
</evidence>
<organism evidence="1 2">
    <name type="scientific">Thalassospira mesophila</name>
    <dbReference type="NCBI Taxonomy" id="1293891"/>
    <lineage>
        <taxon>Bacteria</taxon>
        <taxon>Pseudomonadati</taxon>
        <taxon>Pseudomonadota</taxon>
        <taxon>Alphaproteobacteria</taxon>
        <taxon>Rhodospirillales</taxon>
        <taxon>Thalassospiraceae</taxon>
        <taxon>Thalassospira</taxon>
    </lineage>
</organism>
<comment type="caution">
    <text evidence="1">The sequence shown here is derived from an EMBL/GenBank/DDBJ whole genome shotgun (WGS) entry which is preliminary data.</text>
</comment>
<dbReference type="Proteomes" id="UP000193391">
    <property type="component" value="Unassembled WGS sequence"/>
</dbReference>
<protein>
    <submittedName>
        <fullName evidence="1">Uncharacterized protein</fullName>
    </submittedName>
</protein>
<evidence type="ECO:0000313" key="1">
    <source>
        <dbReference type="EMBL" id="OSQ39488.1"/>
    </source>
</evidence>
<name>A0A1Y2L1X4_9PROT</name>